<evidence type="ECO:0000259" key="4">
    <source>
        <dbReference type="Pfam" id="PF01225"/>
    </source>
</evidence>
<evidence type="ECO:0000256" key="3">
    <source>
        <dbReference type="ARBA" id="ARBA00022840"/>
    </source>
</evidence>
<gene>
    <name evidence="5" type="ORF">BsIDN1_09030</name>
</gene>
<dbReference type="InterPro" id="IPR051046">
    <property type="entry name" value="MurCDEF_CellWall_CoF430Synth"/>
</dbReference>
<dbReference type="InterPro" id="IPR000713">
    <property type="entry name" value="Mur_ligase_N"/>
</dbReference>
<dbReference type="Proteomes" id="UP000464658">
    <property type="component" value="Chromosome"/>
</dbReference>
<dbReference type="Pfam" id="PF01225">
    <property type="entry name" value="Mur_ligase"/>
    <property type="match status" value="1"/>
</dbReference>
<dbReference type="PANTHER" id="PTHR43024">
    <property type="entry name" value="UDP-N-ACETYLMURAMOYL-TRIPEPTIDE--D-ALANYL-D-ALANINE LIGASE"/>
    <property type="match status" value="1"/>
</dbReference>
<dbReference type="Gene3D" id="3.40.1390.10">
    <property type="entry name" value="MurE/MurF, N-terminal domain"/>
    <property type="match status" value="1"/>
</dbReference>
<keyword evidence="3" id="KW-0067">ATP-binding</keyword>
<dbReference type="EMBL" id="AP021906">
    <property type="protein sequence ID" value="BBP87285.1"/>
    <property type="molecule type" value="Genomic_DNA"/>
</dbReference>
<dbReference type="InterPro" id="IPR035911">
    <property type="entry name" value="MurE/MurF_N"/>
</dbReference>
<sequence>MIKRTVKQIAQMAGGTLSNQAFGEEQIHGVTTDTRKVSNGALFIPLIGEHFNGHTFASKAVELGASAVLWNQKKPIRQKAFQ</sequence>
<protein>
    <recommendedName>
        <fullName evidence="4">Mur ligase N-terminal catalytic domain-containing protein</fullName>
    </recommendedName>
</protein>
<keyword evidence="1" id="KW-0436">Ligase</keyword>
<dbReference type="GO" id="GO:0005524">
    <property type="term" value="F:ATP binding"/>
    <property type="evidence" value="ECO:0007669"/>
    <property type="project" value="UniProtKB-KW"/>
</dbReference>
<organism evidence="5 6">
    <name type="scientific">Bacillus safensis</name>
    <dbReference type="NCBI Taxonomy" id="561879"/>
    <lineage>
        <taxon>Bacteria</taxon>
        <taxon>Bacillati</taxon>
        <taxon>Bacillota</taxon>
        <taxon>Bacilli</taxon>
        <taxon>Bacillales</taxon>
        <taxon>Bacillaceae</taxon>
        <taxon>Bacillus</taxon>
    </lineage>
</organism>
<feature type="domain" description="Mur ligase N-terminal catalytic" evidence="4">
    <location>
        <begin position="26"/>
        <end position="74"/>
    </location>
</feature>
<dbReference type="AlphaFoldDB" id="A0A5S9M3E0"/>
<name>A0A5S9M3E0_BACIA</name>
<proteinExistence type="predicted"/>
<dbReference type="PANTHER" id="PTHR43024:SF1">
    <property type="entry name" value="UDP-N-ACETYLMURAMOYL-TRIPEPTIDE--D-ALANYL-D-ALANINE LIGASE"/>
    <property type="match status" value="1"/>
</dbReference>
<dbReference type="SUPFAM" id="SSF63418">
    <property type="entry name" value="MurE/MurF N-terminal domain"/>
    <property type="match status" value="1"/>
</dbReference>
<reference evidence="5 6" key="1">
    <citation type="submission" date="2019-12" db="EMBL/GenBank/DDBJ databases">
        <title>Full genome sequence of a Bacillus safensis strain isolated from commercially available natto in Indonesia.</title>
        <authorList>
            <person name="Yoshida M."/>
            <person name="Uomi M."/>
            <person name="Waturangi D."/>
            <person name="Ekaputri J.J."/>
            <person name="Setiamarga D.H.E."/>
        </authorList>
    </citation>
    <scope>NUCLEOTIDE SEQUENCE [LARGE SCALE GENOMIC DNA]</scope>
    <source>
        <strain evidence="5 6">IDN1</strain>
    </source>
</reference>
<dbReference type="GO" id="GO:0016881">
    <property type="term" value="F:acid-amino acid ligase activity"/>
    <property type="evidence" value="ECO:0007669"/>
    <property type="project" value="InterPro"/>
</dbReference>
<evidence type="ECO:0000256" key="2">
    <source>
        <dbReference type="ARBA" id="ARBA00022741"/>
    </source>
</evidence>
<evidence type="ECO:0000256" key="1">
    <source>
        <dbReference type="ARBA" id="ARBA00022598"/>
    </source>
</evidence>
<keyword evidence="2" id="KW-0547">Nucleotide-binding</keyword>
<evidence type="ECO:0000313" key="6">
    <source>
        <dbReference type="Proteomes" id="UP000464658"/>
    </source>
</evidence>
<accession>A0A5S9M3E0</accession>
<evidence type="ECO:0000313" key="5">
    <source>
        <dbReference type="EMBL" id="BBP87285.1"/>
    </source>
</evidence>